<dbReference type="PANTHER" id="PTHR21600:SF92">
    <property type="entry name" value="RIBOSOMAL LARGE SUBUNIT PSEUDOURIDINE SYNTHASE C"/>
    <property type="match status" value="1"/>
</dbReference>
<feature type="compositionally biased region" description="Polar residues" evidence="10">
    <location>
        <begin position="1"/>
        <end position="11"/>
    </location>
</feature>
<proteinExistence type="inferred from homology"/>
<evidence type="ECO:0000256" key="10">
    <source>
        <dbReference type="SAM" id="MobiDB-lite"/>
    </source>
</evidence>
<evidence type="ECO:0000259" key="11">
    <source>
        <dbReference type="SMART" id="SM00363"/>
    </source>
</evidence>
<dbReference type="Pfam" id="PF01479">
    <property type="entry name" value="S4"/>
    <property type="match status" value="1"/>
</dbReference>
<name>A0A7Z7MVA2_9PROT</name>
<dbReference type="GO" id="GO:0160141">
    <property type="term" value="F:23S rRNA pseudouridine(955/2504/2580) synthase activity"/>
    <property type="evidence" value="ECO:0007669"/>
    <property type="project" value="UniProtKB-EC"/>
</dbReference>
<dbReference type="InterPro" id="IPR006145">
    <property type="entry name" value="PsdUridine_synth_RsuA/RluA"/>
</dbReference>
<comment type="catalytic activity">
    <reaction evidence="9">
        <text>a uridine in RNA = a pseudouridine in RNA</text>
        <dbReference type="Rhea" id="RHEA:48348"/>
        <dbReference type="Rhea" id="RHEA-COMP:12068"/>
        <dbReference type="Rhea" id="RHEA-COMP:12069"/>
        <dbReference type="ChEBI" id="CHEBI:65314"/>
        <dbReference type="ChEBI" id="CHEBI:65315"/>
    </reaction>
</comment>
<dbReference type="PROSITE" id="PS50889">
    <property type="entry name" value="S4"/>
    <property type="match status" value="1"/>
</dbReference>
<evidence type="ECO:0000256" key="4">
    <source>
        <dbReference type="ARBA" id="ARBA00022552"/>
    </source>
</evidence>
<evidence type="ECO:0000256" key="7">
    <source>
        <dbReference type="PIRSR" id="PIRSR606225-1"/>
    </source>
</evidence>
<dbReference type="AlphaFoldDB" id="A0A7Z7MVA2"/>
<keyword evidence="13" id="KW-1185">Reference proteome</keyword>
<dbReference type="CDD" id="cd00165">
    <property type="entry name" value="S4"/>
    <property type="match status" value="1"/>
</dbReference>
<dbReference type="Gene3D" id="3.10.290.10">
    <property type="entry name" value="RNA-binding S4 domain"/>
    <property type="match status" value="1"/>
</dbReference>
<sequence>MKRQSAGTGQQHPRERHRRRFGSPGTLAEGRQTGHSILEMKDLSKDSVNWLEVGEEAEGQRVDNFLLRVCKGVPKSHVYRILRSGEVRVNRGRVAPEYRLQSGDRVRVPPIRLAVRAADGTDAATAAAAIPAREFDIVYEDEALLVLDKPAGVAVHGGSGVSFGVIEQLRRMRPTARMLELAHRLDRETSGLLIIARKRAALTRLHEAFRRGSINKRYLALVKGRWTAPRQDVRLPLLKYLTADDERRVRVSGEGKEAHSIVRLVARWQNFSLVEVELKTGRTHQIRVHLAHLGFPLAGDDKYGDFACNKDLQKAGLKRMFLHAARLRLRHPLDAEAPWLVLASPLPAELRAFLVQLDRHEKREYGEWE</sequence>
<dbReference type="GO" id="GO:0016829">
    <property type="term" value="F:lyase activity"/>
    <property type="evidence" value="ECO:0007669"/>
    <property type="project" value="UniProtKB-KW"/>
</dbReference>
<dbReference type="SUPFAM" id="SSF55120">
    <property type="entry name" value="Pseudouridine synthase"/>
    <property type="match status" value="1"/>
</dbReference>
<comment type="similarity">
    <text evidence="3 9">Belongs to the pseudouridine synthase RluA family.</text>
</comment>
<evidence type="ECO:0000256" key="3">
    <source>
        <dbReference type="ARBA" id="ARBA00010876"/>
    </source>
</evidence>
<dbReference type="InterPro" id="IPR020103">
    <property type="entry name" value="PsdUridine_synth_cat_dom_sf"/>
</dbReference>
<keyword evidence="4" id="KW-0698">rRNA processing</keyword>
<dbReference type="InterPro" id="IPR006225">
    <property type="entry name" value="PsdUridine_synth_RluC/D"/>
</dbReference>
<comment type="function">
    <text evidence="2">Responsible for synthesis of pseudouridine from uracil at positions 955, 2504 and 2580 in 23S ribosomal RNA.</text>
</comment>
<evidence type="ECO:0000256" key="8">
    <source>
        <dbReference type="PROSITE-ProRule" id="PRU00182"/>
    </source>
</evidence>
<dbReference type="EC" id="5.4.99.-" evidence="9"/>
<dbReference type="PROSITE" id="PS01129">
    <property type="entry name" value="PSI_RLU"/>
    <property type="match status" value="1"/>
</dbReference>
<evidence type="ECO:0000256" key="1">
    <source>
        <dbReference type="ARBA" id="ARBA00000381"/>
    </source>
</evidence>
<dbReference type="CDD" id="cd02869">
    <property type="entry name" value="PseudoU_synth_RluA_like"/>
    <property type="match status" value="1"/>
</dbReference>
<feature type="active site" evidence="7">
    <location>
        <position position="186"/>
    </location>
</feature>
<dbReference type="InterPro" id="IPR050188">
    <property type="entry name" value="RluA_PseudoU_synthase"/>
</dbReference>
<evidence type="ECO:0000256" key="6">
    <source>
        <dbReference type="ARBA" id="ARBA00023235"/>
    </source>
</evidence>
<evidence type="ECO:0000256" key="9">
    <source>
        <dbReference type="RuleBase" id="RU362028"/>
    </source>
</evidence>
<dbReference type="SUPFAM" id="SSF55174">
    <property type="entry name" value="Alpha-L RNA-binding motif"/>
    <property type="match status" value="1"/>
</dbReference>
<organism evidence="12 13">
    <name type="scientific">Sterolibacterium denitrificans</name>
    <dbReference type="NCBI Taxonomy" id="157592"/>
    <lineage>
        <taxon>Bacteria</taxon>
        <taxon>Pseudomonadati</taxon>
        <taxon>Pseudomonadota</taxon>
        <taxon>Betaproteobacteria</taxon>
        <taxon>Nitrosomonadales</taxon>
        <taxon>Sterolibacteriaceae</taxon>
        <taxon>Sterolibacterium</taxon>
    </lineage>
</organism>
<feature type="region of interest" description="Disordered" evidence="10">
    <location>
        <begin position="1"/>
        <end position="38"/>
    </location>
</feature>
<dbReference type="Gene3D" id="3.30.2350.10">
    <property type="entry name" value="Pseudouridine synthase"/>
    <property type="match status" value="1"/>
</dbReference>
<dbReference type="EMBL" id="LT837803">
    <property type="protein sequence ID" value="SMB26592.1"/>
    <property type="molecule type" value="Genomic_DNA"/>
</dbReference>
<reference evidence="12" key="1">
    <citation type="submission" date="2017-03" db="EMBL/GenBank/DDBJ databases">
        <authorList>
            <consortium name="AG Boll"/>
        </authorList>
    </citation>
    <scope>NUCLEOTIDE SEQUENCE [LARGE SCALE GENOMIC DNA]</scope>
    <source>
        <strain evidence="12">Chol</strain>
    </source>
</reference>
<feature type="domain" description="RNA-binding S4" evidence="11">
    <location>
        <begin position="60"/>
        <end position="119"/>
    </location>
</feature>
<dbReference type="SMART" id="SM00363">
    <property type="entry name" value="S4"/>
    <property type="match status" value="1"/>
</dbReference>
<gene>
    <name evidence="12" type="primary">rluC</name>
    <name evidence="12" type="ORF">SDENCHOL_20176</name>
</gene>
<evidence type="ECO:0000256" key="5">
    <source>
        <dbReference type="ARBA" id="ARBA00022884"/>
    </source>
</evidence>
<dbReference type="Pfam" id="PF00849">
    <property type="entry name" value="PseudoU_synth_2"/>
    <property type="match status" value="1"/>
</dbReference>
<evidence type="ECO:0000256" key="2">
    <source>
        <dbReference type="ARBA" id="ARBA00002876"/>
    </source>
</evidence>
<dbReference type="NCBIfam" id="TIGR00005">
    <property type="entry name" value="rluA_subfam"/>
    <property type="match status" value="1"/>
</dbReference>
<evidence type="ECO:0000313" key="12">
    <source>
        <dbReference type="EMBL" id="SMB26592.1"/>
    </source>
</evidence>
<dbReference type="Proteomes" id="UP000242886">
    <property type="component" value="Chromosome SDENCHOL"/>
</dbReference>
<comment type="catalytic activity">
    <reaction evidence="1">
        <text>uridine(955/2504/2580) in 23S rRNA = pseudouridine(955/2504/2580) in 23S rRNA</text>
        <dbReference type="Rhea" id="RHEA:42528"/>
        <dbReference type="Rhea" id="RHEA-COMP:10099"/>
        <dbReference type="Rhea" id="RHEA-COMP:10100"/>
        <dbReference type="ChEBI" id="CHEBI:65314"/>
        <dbReference type="ChEBI" id="CHEBI:65315"/>
        <dbReference type="EC" id="5.4.99.24"/>
    </reaction>
</comment>
<dbReference type="InterPro" id="IPR002942">
    <property type="entry name" value="S4_RNA-bd"/>
</dbReference>
<dbReference type="GO" id="GO:0003723">
    <property type="term" value="F:RNA binding"/>
    <property type="evidence" value="ECO:0007669"/>
    <property type="project" value="UniProtKB-KW"/>
</dbReference>
<dbReference type="InterPro" id="IPR036986">
    <property type="entry name" value="S4_RNA-bd_sf"/>
</dbReference>
<keyword evidence="6 9" id="KW-0413">Isomerase</keyword>
<accession>A0A7Z7MVA2</accession>
<evidence type="ECO:0000313" key="13">
    <source>
        <dbReference type="Proteomes" id="UP000242886"/>
    </source>
</evidence>
<keyword evidence="5 8" id="KW-0694">RNA-binding</keyword>
<dbReference type="GO" id="GO:0000455">
    <property type="term" value="P:enzyme-directed rRNA pseudouridine synthesis"/>
    <property type="evidence" value="ECO:0007669"/>
    <property type="project" value="UniProtKB-ARBA"/>
</dbReference>
<keyword evidence="12" id="KW-0456">Lyase</keyword>
<protein>
    <recommendedName>
        <fullName evidence="9">Pseudouridine synthase</fullName>
        <ecNumber evidence="9">5.4.99.-</ecNumber>
    </recommendedName>
</protein>
<dbReference type="InterPro" id="IPR006224">
    <property type="entry name" value="PsdUridine_synth_RluA-like_CS"/>
</dbReference>
<dbReference type="PANTHER" id="PTHR21600">
    <property type="entry name" value="MITOCHONDRIAL RNA PSEUDOURIDINE SYNTHASE"/>
    <property type="match status" value="1"/>
</dbReference>